<name>A0A9L0J2Q0_EQUAS</name>
<proteinExistence type="predicted"/>
<dbReference type="Ensembl" id="ENSEAST00005066603.1">
    <property type="protein sequence ID" value="ENSEASP00005047541.1"/>
    <property type="gene ID" value="ENSEASG00005013267.2"/>
</dbReference>
<dbReference type="Proteomes" id="UP000694387">
    <property type="component" value="Chromosome 28"/>
</dbReference>
<feature type="region of interest" description="Disordered" evidence="1">
    <location>
        <begin position="30"/>
        <end position="98"/>
    </location>
</feature>
<evidence type="ECO:0000313" key="3">
    <source>
        <dbReference type="Proteomes" id="UP000694387"/>
    </source>
</evidence>
<dbReference type="AlphaFoldDB" id="A0A9L0J2Q0"/>
<organism evidence="2 3">
    <name type="scientific">Equus asinus</name>
    <name type="common">Donkey</name>
    <name type="synonym">Equus africanus asinus</name>
    <dbReference type="NCBI Taxonomy" id="9793"/>
    <lineage>
        <taxon>Eukaryota</taxon>
        <taxon>Metazoa</taxon>
        <taxon>Chordata</taxon>
        <taxon>Craniata</taxon>
        <taxon>Vertebrata</taxon>
        <taxon>Euteleostomi</taxon>
        <taxon>Mammalia</taxon>
        <taxon>Eutheria</taxon>
        <taxon>Laurasiatheria</taxon>
        <taxon>Perissodactyla</taxon>
        <taxon>Equidae</taxon>
        <taxon>Equus</taxon>
    </lineage>
</organism>
<accession>A0A9L0J2Q0</accession>
<sequence>MVLWLQWNQHGERDQVFAGLEEQARQAMMKTDFPGDLGSQRQAIQQLRDQDSSSSDSEGDEEETTQDEVSSHTSEEDGGVVKVEKELENAEQPVGGNKVVEHEASDKWPLSLGTPFTLLLGPEACHPLISLASDSFLGLHMKPLFLHSASYQTSDTQVSSH</sequence>
<evidence type="ECO:0000256" key="1">
    <source>
        <dbReference type="SAM" id="MobiDB-lite"/>
    </source>
</evidence>
<reference evidence="2 3" key="1">
    <citation type="journal article" date="2020" name="Nat. Commun.">
        <title>Donkey genomes provide new insights into domestication and selection for coat color.</title>
        <authorList>
            <person name="Wang"/>
            <person name="C."/>
            <person name="Li"/>
            <person name="H."/>
            <person name="Guo"/>
            <person name="Y."/>
            <person name="Huang"/>
            <person name="J."/>
            <person name="Sun"/>
            <person name="Y."/>
            <person name="Min"/>
            <person name="J."/>
            <person name="Wang"/>
            <person name="J."/>
            <person name="Fang"/>
            <person name="X."/>
            <person name="Zhao"/>
            <person name="Z."/>
            <person name="Wang"/>
            <person name="S."/>
            <person name="Zhang"/>
            <person name="Y."/>
            <person name="Liu"/>
            <person name="Q."/>
            <person name="Jiang"/>
            <person name="Q."/>
            <person name="Wang"/>
            <person name="X."/>
            <person name="Guo"/>
            <person name="Y."/>
            <person name="Yang"/>
            <person name="C."/>
            <person name="Wang"/>
            <person name="Y."/>
            <person name="Tian"/>
            <person name="F."/>
            <person name="Zhuang"/>
            <person name="G."/>
            <person name="Fan"/>
            <person name="Y."/>
            <person name="Gao"/>
            <person name="Q."/>
            <person name="Li"/>
            <person name="Y."/>
            <person name="Ju"/>
            <person name="Z."/>
            <person name="Li"/>
            <person name="J."/>
            <person name="Li"/>
            <person name="R."/>
            <person name="Hou"/>
            <person name="M."/>
            <person name="Yang"/>
            <person name="G."/>
            <person name="Liu"/>
            <person name="G."/>
            <person name="Liu"/>
            <person name="W."/>
            <person name="Guo"/>
            <person name="J."/>
            <person name="Pan"/>
            <person name="S."/>
            <person name="Fan"/>
            <person name="G."/>
            <person name="Zhang"/>
            <person name="W."/>
            <person name="Zhang"/>
            <person name="R."/>
            <person name="Yu"/>
            <person name="J."/>
            <person name="Zhang"/>
            <person name="X."/>
            <person name="Yin"/>
            <person name="Q."/>
            <person name="Ji"/>
            <person name="C."/>
            <person name="Jin"/>
            <person name="Y."/>
            <person name="Yue"/>
            <person name="G."/>
            <person name="Liu"/>
            <person name="M."/>
            <person name="Xu"/>
            <person name="J."/>
            <person name="Liu"/>
            <person name="S."/>
            <person name="Jordana"/>
            <person name="J."/>
            <person name="Noce"/>
            <person name="A."/>
            <person name="Amills"/>
            <person name="M."/>
            <person name="Wu"/>
            <person name="D.D."/>
            <person name="Li"/>
            <person name="S."/>
            <person name="Zhou"/>
            <person name="X. and Zhong"/>
            <person name="J."/>
        </authorList>
    </citation>
    <scope>NUCLEOTIDE SEQUENCE [LARGE SCALE GENOMIC DNA]</scope>
</reference>
<reference evidence="2" key="3">
    <citation type="submission" date="2025-09" db="UniProtKB">
        <authorList>
            <consortium name="Ensembl"/>
        </authorList>
    </citation>
    <scope>IDENTIFICATION</scope>
</reference>
<dbReference type="GeneTree" id="ENSGT00940000159421"/>
<feature type="compositionally biased region" description="Acidic residues" evidence="1">
    <location>
        <begin position="57"/>
        <end position="66"/>
    </location>
</feature>
<evidence type="ECO:0000313" key="2">
    <source>
        <dbReference type="Ensembl" id="ENSEASP00005047541.1"/>
    </source>
</evidence>
<keyword evidence="3" id="KW-1185">Reference proteome</keyword>
<protein>
    <submittedName>
        <fullName evidence="2">Zinc finger protein 821</fullName>
    </submittedName>
</protein>
<reference evidence="2" key="2">
    <citation type="submission" date="2025-08" db="UniProtKB">
        <authorList>
            <consortium name="Ensembl"/>
        </authorList>
    </citation>
    <scope>IDENTIFICATION</scope>
</reference>
<gene>
    <name evidence="2" type="primary">ZNF821</name>
</gene>